<dbReference type="PANTHER" id="PTHR12922:SF7">
    <property type="entry name" value="UBIQUINONE BIOSYNTHESIS PROTEIN COQ4 HOMOLOG, MITOCHONDRIAL"/>
    <property type="match status" value="1"/>
</dbReference>
<protein>
    <submittedName>
        <fullName evidence="2">Ubiquinone biosynthesis protein coq4, mitochondrial (Trinotate prediction)</fullName>
    </submittedName>
</protein>
<name>A0A6B2G0S1_MYXSQ</name>
<dbReference type="EMBL" id="GHBR01002229">
    <property type="protein sequence ID" value="NDJ97140.1"/>
    <property type="molecule type" value="Transcribed_RNA"/>
</dbReference>
<evidence type="ECO:0000313" key="2">
    <source>
        <dbReference type="EMBL" id="NDJ97140.1"/>
    </source>
</evidence>
<accession>A0A6B2G0S1</accession>
<evidence type="ECO:0000256" key="1">
    <source>
        <dbReference type="ARBA" id="ARBA00022688"/>
    </source>
</evidence>
<keyword evidence="2" id="KW-0830">Ubiquinone</keyword>
<dbReference type="GO" id="GO:0006744">
    <property type="term" value="P:ubiquinone biosynthetic process"/>
    <property type="evidence" value="ECO:0007669"/>
    <property type="project" value="UniProtKB-KW"/>
</dbReference>
<sequence length="108" mass="12705">MVAAFGDVTAYYAVKNIRYKMLQDETGRRILREKPRIDSSVLNFQELQKLPTNTLGYIYSDYMIRNKISNDTREPVHYIDDVELAYVMQRYREIHDFNHVLSGIPGIT</sequence>
<dbReference type="AlphaFoldDB" id="A0A6B2G0S1"/>
<keyword evidence="1" id="KW-0831">Ubiquinone biosynthesis</keyword>
<dbReference type="InterPro" id="IPR007715">
    <property type="entry name" value="Coq4"/>
</dbReference>
<reference evidence="2" key="1">
    <citation type="submission" date="2018-11" db="EMBL/GenBank/DDBJ databases">
        <title>Myxobolus squamalis genome and transcriptome.</title>
        <authorList>
            <person name="Yahalomi D."/>
            <person name="Atkinson S.D."/>
            <person name="Neuhof M."/>
            <person name="Chang E.S."/>
            <person name="Philippe H."/>
            <person name="Cartwright P."/>
            <person name="Bartholomew J.L."/>
            <person name="Huchon D."/>
        </authorList>
    </citation>
    <scope>NUCLEOTIDE SEQUENCE</scope>
    <source>
        <strain evidence="2">71B08</strain>
        <tissue evidence="2">Whole</tissue>
    </source>
</reference>
<organism evidence="2">
    <name type="scientific">Myxobolus squamalis</name>
    <name type="common">Myxosporean</name>
    <dbReference type="NCBI Taxonomy" id="59785"/>
    <lineage>
        <taxon>Eukaryota</taxon>
        <taxon>Metazoa</taxon>
        <taxon>Cnidaria</taxon>
        <taxon>Myxozoa</taxon>
        <taxon>Myxosporea</taxon>
        <taxon>Bivalvulida</taxon>
        <taxon>Platysporina</taxon>
        <taxon>Myxobolidae</taxon>
        <taxon>Myxobolus</taxon>
    </lineage>
</organism>
<dbReference type="PANTHER" id="PTHR12922">
    <property type="entry name" value="UBIQUINONE BIOSYNTHESIS PROTEIN"/>
    <property type="match status" value="1"/>
</dbReference>
<dbReference type="Pfam" id="PF05019">
    <property type="entry name" value="Coq4"/>
    <property type="match status" value="1"/>
</dbReference>
<proteinExistence type="predicted"/>